<dbReference type="Pfam" id="PF13377">
    <property type="entry name" value="Peripla_BP_3"/>
    <property type="match status" value="1"/>
</dbReference>
<keyword evidence="8" id="KW-1185">Reference proteome</keyword>
<dbReference type="Proteomes" id="UP001157109">
    <property type="component" value="Unassembled WGS sequence"/>
</dbReference>
<dbReference type="EMBL" id="BSUJ01000001">
    <property type="protein sequence ID" value="GMA18882.1"/>
    <property type="molecule type" value="Genomic_DNA"/>
</dbReference>
<dbReference type="CDD" id="cd01392">
    <property type="entry name" value="HTH_LacI"/>
    <property type="match status" value="1"/>
</dbReference>
<dbReference type="Gene3D" id="1.10.260.40">
    <property type="entry name" value="lambda repressor-like DNA-binding domains"/>
    <property type="match status" value="1"/>
</dbReference>
<organism evidence="7 8">
    <name type="scientific">Arsenicicoccus piscis</name>
    <dbReference type="NCBI Taxonomy" id="673954"/>
    <lineage>
        <taxon>Bacteria</taxon>
        <taxon>Bacillati</taxon>
        <taxon>Actinomycetota</taxon>
        <taxon>Actinomycetes</taxon>
        <taxon>Micrococcales</taxon>
        <taxon>Intrasporangiaceae</taxon>
        <taxon>Arsenicicoccus</taxon>
    </lineage>
</organism>
<proteinExistence type="predicted"/>
<dbReference type="PROSITE" id="PS50932">
    <property type="entry name" value="HTH_LACI_2"/>
    <property type="match status" value="1"/>
</dbReference>
<keyword evidence="1" id="KW-0678">Repressor</keyword>
<dbReference type="Gene3D" id="3.40.50.2300">
    <property type="match status" value="2"/>
</dbReference>
<keyword evidence="4" id="KW-0804">Transcription</keyword>
<dbReference type="SMART" id="SM00354">
    <property type="entry name" value="HTH_LACI"/>
    <property type="match status" value="1"/>
</dbReference>
<reference evidence="8" key="1">
    <citation type="journal article" date="2019" name="Int. J. Syst. Evol. Microbiol.">
        <title>The Global Catalogue of Microorganisms (GCM) 10K type strain sequencing project: providing services to taxonomists for standard genome sequencing and annotation.</title>
        <authorList>
            <consortium name="The Broad Institute Genomics Platform"/>
            <consortium name="The Broad Institute Genome Sequencing Center for Infectious Disease"/>
            <person name="Wu L."/>
            <person name="Ma J."/>
        </authorList>
    </citation>
    <scope>NUCLEOTIDE SEQUENCE [LARGE SCALE GENOMIC DNA]</scope>
    <source>
        <strain evidence="8">NBRC 105830</strain>
    </source>
</reference>
<dbReference type="InterPro" id="IPR046335">
    <property type="entry name" value="LacI/GalR-like_sensor"/>
</dbReference>
<dbReference type="Pfam" id="PF00356">
    <property type="entry name" value="LacI"/>
    <property type="match status" value="1"/>
</dbReference>
<dbReference type="PANTHER" id="PTHR30146:SF148">
    <property type="entry name" value="HTH-TYPE TRANSCRIPTIONAL REPRESSOR PURR-RELATED"/>
    <property type="match status" value="1"/>
</dbReference>
<evidence type="ECO:0000313" key="8">
    <source>
        <dbReference type="Proteomes" id="UP001157109"/>
    </source>
</evidence>
<evidence type="ECO:0000259" key="6">
    <source>
        <dbReference type="PROSITE" id="PS50932"/>
    </source>
</evidence>
<sequence>MAGTSSTADATIYSVAERAGVSIATVSRALQGSAKVSAATRDRVRRAADDLRYVPTAAARSLVVRRQEAYGLVLPHLSGPYYADLMMGFEQAASETGHSSVVLIAEPKSDVKSAVRQLAGRVDGLAFLARSSVPKTLIQRIAGTRPVVVVAQGKVRGADSVTAESRSSATALTTHLVEHGRRRLVFVGDPRPSHDVGERHRGFLAGLAANGLRPALDPLRVELREPLGVAAAEQLLPHLDRIDGIVCANDELAVALMKHLQREGVRVPDDVAVVGWDNVMTARYISPGLTTVRPPVTELGRLAADRLRRRLEGEPPAPSWCCPPSWWCGSRAAATRHPRWAWWGRAGTPTADADARHHADTHRHHPTRTATTRHAPPPPDTHHHHPTRTTTTRHAPPPDTHHNDHTTQDPSPSLTRAGPLQGNAMKRTHRSSATVLIALSLATASVAACGRAETGSSPSGAPATGSSLAAGKATGNLTVWAMGTKGSCSASWPRSSRPTTRAPRSPSPPSRGTRRTTSSPARSTPTRPPTWRWSAPPGWASSPAWTRSTRRRGPSTRARSSAAPR</sequence>
<dbReference type="InterPro" id="IPR000843">
    <property type="entry name" value="HTH_LacI"/>
</dbReference>
<name>A0ABQ6HKL4_9MICO</name>
<dbReference type="InterPro" id="IPR028082">
    <property type="entry name" value="Peripla_BP_I"/>
</dbReference>
<evidence type="ECO:0000256" key="2">
    <source>
        <dbReference type="ARBA" id="ARBA00023015"/>
    </source>
</evidence>
<keyword evidence="3" id="KW-0238">DNA-binding</keyword>
<comment type="caution">
    <text evidence="7">The sequence shown here is derived from an EMBL/GenBank/DDBJ whole genome shotgun (WGS) entry which is preliminary data.</text>
</comment>
<evidence type="ECO:0000256" key="5">
    <source>
        <dbReference type="SAM" id="MobiDB-lite"/>
    </source>
</evidence>
<dbReference type="SUPFAM" id="SSF47413">
    <property type="entry name" value="lambda repressor-like DNA-binding domains"/>
    <property type="match status" value="1"/>
</dbReference>
<accession>A0ABQ6HKL4</accession>
<evidence type="ECO:0000256" key="1">
    <source>
        <dbReference type="ARBA" id="ARBA00022491"/>
    </source>
</evidence>
<feature type="domain" description="HTH lacI-type" evidence="6">
    <location>
        <begin position="10"/>
        <end position="64"/>
    </location>
</feature>
<dbReference type="PANTHER" id="PTHR30146">
    <property type="entry name" value="LACI-RELATED TRANSCRIPTIONAL REPRESSOR"/>
    <property type="match status" value="1"/>
</dbReference>
<feature type="compositionally biased region" description="Low complexity" evidence="5">
    <location>
        <begin position="555"/>
        <end position="565"/>
    </location>
</feature>
<feature type="compositionally biased region" description="Low complexity" evidence="5">
    <location>
        <begin position="489"/>
        <end position="504"/>
    </location>
</feature>
<feature type="region of interest" description="Disordered" evidence="5">
    <location>
        <begin position="348"/>
        <end position="428"/>
    </location>
</feature>
<feature type="region of interest" description="Disordered" evidence="5">
    <location>
        <begin position="486"/>
        <end position="565"/>
    </location>
</feature>
<dbReference type="InterPro" id="IPR010982">
    <property type="entry name" value="Lambda_DNA-bd_dom_sf"/>
</dbReference>
<evidence type="ECO:0000256" key="3">
    <source>
        <dbReference type="ARBA" id="ARBA00023125"/>
    </source>
</evidence>
<protein>
    <recommendedName>
        <fullName evidence="6">HTH lacI-type domain-containing protein</fullName>
    </recommendedName>
</protein>
<gene>
    <name evidence="7" type="ORF">GCM10025862_09030</name>
</gene>
<evidence type="ECO:0000256" key="4">
    <source>
        <dbReference type="ARBA" id="ARBA00023163"/>
    </source>
</evidence>
<dbReference type="SUPFAM" id="SSF53822">
    <property type="entry name" value="Periplasmic binding protein-like I"/>
    <property type="match status" value="1"/>
</dbReference>
<feature type="compositionally biased region" description="Low complexity" evidence="5">
    <location>
        <begin position="515"/>
        <end position="537"/>
    </location>
</feature>
<dbReference type="CDD" id="cd06267">
    <property type="entry name" value="PBP1_LacI_sugar_binding-like"/>
    <property type="match status" value="1"/>
</dbReference>
<keyword evidence="2" id="KW-0805">Transcription regulation</keyword>
<evidence type="ECO:0000313" key="7">
    <source>
        <dbReference type="EMBL" id="GMA18882.1"/>
    </source>
</evidence>